<comment type="caution">
    <text evidence="1">The sequence shown here is derived from an EMBL/GenBank/DDBJ whole genome shotgun (WGS) entry which is preliminary data.</text>
</comment>
<sequence length="99" mass="11240">MILHKNHCRTRDLRWSHPKVIVTPHIAGTGFPEDVADGLVKRLLGSCILSLVYWKVDMNSEEANQHAFHRRQASLDVTYPHHADVVGPCSYAIYAYVSQ</sequence>
<dbReference type="EMBL" id="QLLG01000213">
    <property type="protein sequence ID" value="RMX66157.1"/>
    <property type="molecule type" value="Genomic_DNA"/>
</dbReference>
<evidence type="ECO:0008006" key="3">
    <source>
        <dbReference type="Google" id="ProtNLM"/>
    </source>
</evidence>
<accession>A0A3M6VIH2</accession>
<reference evidence="1 2" key="1">
    <citation type="submission" date="2018-06" db="EMBL/GenBank/DDBJ databases">
        <title>Comparative genomics of downy mildews reveals potential adaptations to biotrophy.</title>
        <authorList>
            <person name="Fletcher K."/>
            <person name="Klosterman S.J."/>
            <person name="Derevnina L."/>
            <person name="Martin F."/>
            <person name="Koike S."/>
            <person name="Reyes Chin-Wo S."/>
            <person name="Mou B."/>
            <person name="Michelmore R."/>
        </authorList>
    </citation>
    <scope>NUCLEOTIDE SEQUENCE [LARGE SCALE GENOMIC DNA]</scope>
    <source>
        <strain evidence="1 2">R14</strain>
    </source>
</reference>
<evidence type="ECO:0000313" key="2">
    <source>
        <dbReference type="Proteomes" id="UP000282087"/>
    </source>
</evidence>
<protein>
    <recommendedName>
        <fullName evidence="3">D-isomer specific 2-hydroxyacid dehydrogenase NAD-binding domain-containing protein</fullName>
    </recommendedName>
</protein>
<dbReference type="VEuPathDB" id="FungiDB:DD237_001085"/>
<name>A0A3M6VIH2_9STRA</name>
<dbReference type="OrthoDB" id="298012at2759"/>
<proteinExistence type="predicted"/>
<keyword evidence="2" id="KW-1185">Reference proteome</keyword>
<dbReference type="Proteomes" id="UP000282087">
    <property type="component" value="Unassembled WGS sequence"/>
</dbReference>
<organism evidence="1 2">
    <name type="scientific">Peronospora effusa</name>
    <dbReference type="NCBI Taxonomy" id="542832"/>
    <lineage>
        <taxon>Eukaryota</taxon>
        <taxon>Sar</taxon>
        <taxon>Stramenopiles</taxon>
        <taxon>Oomycota</taxon>
        <taxon>Peronosporomycetes</taxon>
        <taxon>Peronosporales</taxon>
        <taxon>Peronosporaceae</taxon>
        <taxon>Peronospora</taxon>
    </lineage>
</organism>
<evidence type="ECO:0000313" key="1">
    <source>
        <dbReference type="EMBL" id="RMX66157.1"/>
    </source>
</evidence>
<gene>
    <name evidence="1" type="ORF">DD238_002680</name>
</gene>
<dbReference type="AlphaFoldDB" id="A0A3M6VIH2"/>